<dbReference type="GO" id="GO:0005789">
    <property type="term" value="C:endoplasmic reticulum membrane"/>
    <property type="evidence" value="ECO:0007669"/>
    <property type="project" value="UniProtKB-SubCell"/>
</dbReference>
<dbReference type="RefSeq" id="XP_033658481.1">
    <property type="nucleotide sequence ID" value="XM_033797350.1"/>
</dbReference>
<organism evidence="9 10">
    <name type="scientific">Westerdykella ornata</name>
    <dbReference type="NCBI Taxonomy" id="318751"/>
    <lineage>
        <taxon>Eukaryota</taxon>
        <taxon>Fungi</taxon>
        <taxon>Dikarya</taxon>
        <taxon>Ascomycota</taxon>
        <taxon>Pezizomycotina</taxon>
        <taxon>Dothideomycetes</taxon>
        <taxon>Pleosporomycetidae</taxon>
        <taxon>Pleosporales</taxon>
        <taxon>Sporormiaceae</taxon>
        <taxon>Westerdykella</taxon>
    </lineage>
</organism>
<evidence type="ECO:0008006" key="11">
    <source>
        <dbReference type="Google" id="ProtNLM"/>
    </source>
</evidence>
<evidence type="ECO:0000256" key="5">
    <source>
        <dbReference type="ARBA" id="ARBA00022989"/>
    </source>
</evidence>
<dbReference type="InterPro" id="IPR025929">
    <property type="entry name" value="INSIG_fam"/>
</dbReference>
<accession>A0A6A6JXM6</accession>
<feature type="region of interest" description="Disordered" evidence="7">
    <location>
        <begin position="1"/>
        <end position="55"/>
    </location>
</feature>
<proteinExistence type="inferred from homology"/>
<evidence type="ECO:0000256" key="6">
    <source>
        <dbReference type="ARBA" id="ARBA00023136"/>
    </source>
</evidence>
<dbReference type="PANTHER" id="PTHR15301">
    <property type="entry name" value="INSULIN-INDUCED GENE 1"/>
    <property type="match status" value="1"/>
</dbReference>
<evidence type="ECO:0000256" key="4">
    <source>
        <dbReference type="ARBA" id="ARBA00022824"/>
    </source>
</evidence>
<keyword evidence="3 8" id="KW-0812">Transmembrane</keyword>
<protein>
    <recommendedName>
        <fullName evidence="11">INSIG domain-containing protein</fullName>
    </recommendedName>
</protein>
<feature type="region of interest" description="Disordered" evidence="7">
    <location>
        <begin position="102"/>
        <end position="123"/>
    </location>
</feature>
<name>A0A6A6JXM6_WESOR</name>
<feature type="transmembrane region" description="Helical" evidence="8">
    <location>
        <begin position="256"/>
        <end position="278"/>
    </location>
</feature>
<dbReference type="AlphaFoldDB" id="A0A6A6JXM6"/>
<dbReference type="PANTHER" id="PTHR15301:SF3">
    <property type="entry name" value="PROTEIN NSG1-RELATED"/>
    <property type="match status" value="1"/>
</dbReference>
<dbReference type="OrthoDB" id="205546at2759"/>
<keyword evidence="5 8" id="KW-1133">Transmembrane helix</keyword>
<reference evidence="9" key="1">
    <citation type="journal article" date="2020" name="Stud. Mycol.">
        <title>101 Dothideomycetes genomes: a test case for predicting lifestyles and emergence of pathogens.</title>
        <authorList>
            <person name="Haridas S."/>
            <person name="Albert R."/>
            <person name="Binder M."/>
            <person name="Bloem J."/>
            <person name="Labutti K."/>
            <person name="Salamov A."/>
            <person name="Andreopoulos B."/>
            <person name="Baker S."/>
            <person name="Barry K."/>
            <person name="Bills G."/>
            <person name="Bluhm B."/>
            <person name="Cannon C."/>
            <person name="Castanera R."/>
            <person name="Culley D."/>
            <person name="Daum C."/>
            <person name="Ezra D."/>
            <person name="Gonzalez J."/>
            <person name="Henrissat B."/>
            <person name="Kuo A."/>
            <person name="Liang C."/>
            <person name="Lipzen A."/>
            <person name="Lutzoni F."/>
            <person name="Magnuson J."/>
            <person name="Mondo S."/>
            <person name="Nolan M."/>
            <person name="Ohm R."/>
            <person name="Pangilinan J."/>
            <person name="Park H.-J."/>
            <person name="Ramirez L."/>
            <person name="Alfaro M."/>
            <person name="Sun H."/>
            <person name="Tritt A."/>
            <person name="Yoshinaga Y."/>
            <person name="Zwiers L.-H."/>
            <person name="Turgeon B."/>
            <person name="Goodwin S."/>
            <person name="Spatafora J."/>
            <person name="Crous P."/>
            <person name="Grigoriev I."/>
        </authorList>
    </citation>
    <scope>NUCLEOTIDE SEQUENCE</scope>
    <source>
        <strain evidence="9">CBS 379.55</strain>
    </source>
</reference>
<evidence type="ECO:0000256" key="1">
    <source>
        <dbReference type="ARBA" id="ARBA00004477"/>
    </source>
</evidence>
<dbReference type="Pfam" id="PF07281">
    <property type="entry name" value="INSIG"/>
    <property type="match status" value="1"/>
</dbReference>
<dbReference type="Proteomes" id="UP000800097">
    <property type="component" value="Unassembled WGS sequence"/>
</dbReference>
<feature type="transmembrane region" description="Helical" evidence="8">
    <location>
        <begin position="331"/>
        <end position="348"/>
    </location>
</feature>
<evidence type="ECO:0000256" key="7">
    <source>
        <dbReference type="SAM" id="MobiDB-lite"/>
    </source>
</evidence>
<dbReference type="EMBL" id="ML986484">
    <property type="protein sequence ID" value="KAF2280944.1"/>
    <property type="molecule type" value="Genomic_DNA"/>
</dbReference>
<evidence type="ECO:0000313" key="10">
    <source>
        <dbReference type="Proteomes" id="UP000800097"/>
    </source>
</evidence>
<feature type="transmembrane region" description="Helical" evidence="8">
    <location>
        <begin position="355"/>
        <end position="372"/>
    </location>
</feature>
<evidence type="ECO:0000256" key="3">
    <source>
        <dbReference type="ARBA" id="ARBA00022692"/>
    </source>
</evidence>
<feature type="transmembrane region" description="Helical" evidence="8">
    <location>
        <begin position="414"/>
        <end position="434"/>
    </location>
</feature>
<evidence type="ECO:0000256" key="2">
    <source>
        <dbReference type="ARBA" id="ARBA00007475"/>
    </source>
</evidence>
<evidence type="ECO:0000256" key="8">
    <source>
        <dbReference type="SAM" id="Phobius"/>
    </source>
</evidence>
<evidence type="ECO:0000313" key="9">
    <source>
        <dbReference type="EMBL" id="KAF2280944.1"/>
    </source>
</evidence>
<feature type="transmembrane region" description="Helical" evidence="8">
    <location>
        <begin position="216"/>
        <end position="236"/>
    </location>
</feature>
<keyword evidence="6 8" id="KW-0472">Membrane</keyword>
<dbReference type="GeneID" id="54550525"/>
<feature type="transmembrane region" description="Helical" evidence="8">
    <location>
        <begin position="308"/>
        <end position="325"/>
    </location>
</feature>
<gene>
    <name evidence="9" type="ORF">EI97DRAFT_429036</name>
</gene>
<sequence>MVRAENTQGTQEETWVELPPRNRDGTAERDEDPFVAADTAPHHNQQSPPHIHRPVPRRNFSILSQTSESLDQFPPSSPPSTSHIPNTRSSDFLAQLTARLQPLKSGRNDGASENGSAGGLQDRSKSFLNMKSTLFGIFDEAGTSIPGESTLDTPLDLGALTPSLGAAYDNGPGSPDGGVTLNQAKRRPHNALQRQHSGVARGPKSQKNSVGRLTNVVFKLVLLFLFGAAYGITVSHLHDRKELAAVNVGGVDFKSWTYWTAWGLAGVVLGTLLPYVDLISSQAQEERRSQASTPKESEPSTGEQWNEIVRSIGAFVGIAFAIRRLPWESTLQLIITLALVNPALWYILDRTRNGVLFSLTSTSLITSFIFLANPDILPSPEPLVAVNATQLASAVTGRSDPKQRFAGVISYDNVATATWVGSVIFCSCICFGGIGRRLAVFG</sequence>
<comment type="subcellular location">
    <subcellularLocation>
        <location evidence="1">Endoplasmic reticulum membrane</location>
        <topology evidence="1">Multi-pass membrane protein</topology>
    </subcellularLocation>
</comment>
<keyword evidence="10" id="KW-1185">Reference proteome</keyword>
<dbReference type="GO" id="GO:0016126">
    <property type="term" value="P:sterol biosynthetic process"/>
    <property type="evidence" value="ECO:0007669"/>
    <property type="project" value="TreeGrafter"/>
</dbReference>
<keyword evidence="4" id="KW-0256">Endoplasmic reticulum</keyword>
<feature type="compositionally biased region" description="Polar residues" evidence="7">
    <location>
        <begin position="1"/>
        <end position="13"/>
    </location>
</feature>
<feature type="region of interest" description="Disordered" evidence="7">
    <location>
        <begin position="68"/>
        <end position="88"/>
    </location>
</feature>
<comment type="similarity">
    <text evidence="2">Belongs to the INSIG family.</text>
</comment>